<feature type="domain" description="Gylcosyl hydrolase 115 C-terminal" evidence="2">
    <location>
        <begin position="95"/>
        <end position="220"/>
    </location>
</feature>
<accession>A0A934S0X9</accession>
<gene>
    <name evidence="3" type="ORF">JIN87_19020</name>
</gene>
<evidence type="ECO:0000313" key="3">
    <source>
        <dbReference type="EMBL" id="MBK1878984.1"/>
    </source>
</evidence>
<feature type="chain" id="PRO_5037323371" description="Gylcosyl hydrolase 115 C-terminal domain-containing protein" evidence="1">
    <location>
        <begin position="21"/>
        <end position="384"/>
    </location>
</feature>
<feature type="signal peptide" evidence="1">
    <location>
        <begin position="1"/>
        <end position="20"/>
    </location>
</feature>
<dbReference type="Proteomes" id="UP000617628">
    <property type="component" value="Unassembled WGS sequence"/>
</dbReference>
<keyword evidence="1" id="KW-0732">Signal</keyword>
<evidence type="ECO:0000259" key="2">
    <source>
        <dbReference type="Pfam" id="PF17829"/>
    </source>
</evidence>
<name>A0A934S0X9_9BACT</name>
<proteinExistence type="predicted"/>
<evidence type="ECO:0000256" key="1">
    <source>
        <dbReference type="SAM" id="SignalP"/>
    </source>
</evidence>
<dbReference type="InterPro" id="IPR041437">
    <property type="entry name" value="GH115_C"/>
</dbReference>
<organism evidence="3 4">
    <name type="scientific">Pelagicoccus mobilis</name>
    <dbReference type="NCBI Taxonomy" id="415221"/>
    <lineage>
        <taxon>Bacteria</taxon>
        <taxon>Pseudomonadati</taxon>
        <taxon>Verrucomicrobiota</taxon>
        <taxon>Opitutia</taxon>
        <taxon>Puniceicoccales</taxon>
        <taxon>Pelagicoccaceae</taxon>
        <taxon>Pelagicoccus</taxon>
    </lineage>
</organism>
<keyword evidence="4" id="KW-1185">Reference proteome</keyword>
<reference evidence="3" key="1">
    <citation type="submission" date="2021-01" db="EMBL/GenBank/DDBJ databases">
        <title>Modified the classification status of verrucomicrobia.</title>
        <authorList>
            <person name="Feng X."/>
        </authorList>
    </citation>
    <scope>NUCLEOTIDE SEQUENCE</scope>
    <source>
        <strain evidence="3">KCTC 13126</strain>
    </source>
</reference>
<dbReference type="AlphaFoldDB" id="A0A934S0X9"/>
<comment type="caution">
    <text evidence="3">The sequence shown here is derived from an EMBL/GenBank/DDBJ whole genome shotgun (WGS) entry which is preliminary data.</text>
</comment>
<dbReference type="EMBL" id="JAENIL010000038">
    <property type="protein sequence ID" value="MBK1878984.1"/>
    <property type="molecule type" value="Genomic_DNA"/>
</dbReference>
<protein>
    <recommendedName>
        <fullName evidence="2">Gylcosyl hydrolase 115 C-terminal domain-containing protein</fullName>
    </recommendedName>
</protein>
<dbReference type="Gene3D" id="2.60.120.1620">
    <property type="match status" value="1"/>
</dbReference>
<dbReference type="RefSeq" id="WP_200357198.1">
    <property type="nucleotide sequence ID" value="NZ_JAENIL010000038.1"/>
</dbReference>
<dbReference type="Pfam" id="PF17829">
    <property type="entry name" value="GH115_C"/>
    <property type="match status" value="1"/>
</dbReference>
<evidence type="ECO:0000313" key="4">
    <source>
        <dbReference type="Proteomes" id="UP000617628"/>
    </source>
</evidence>
<sequence>MRTPLLLTLLAAAVPTLSQAQGYQEVDGLIAIEAEDFASQTKADIRRWMKFDASTPAHSYADADVTHVEGASGGAYLEILPDTRTNHDEKLIHGENFQPEPGKMCVLTYPINVTQTGRYYVWGRAFSTGPEDNGLHVGLDGKWPESGQRLQLCQGKHQWTWSSQQRRPENHCGTPFTLWIDIEEPGQHTLMISMREDGFELDKLVLSMDEGYTPEGLGPEATRYVPAELPERSEFKEISHYKYIWKVEETFKADEDGDIPFYLHKGKNAYAINAAKVPYRKGFARASAVYGKKKSATFDLVLVTLAEIDGESEYRVLVNDKVIGKFQNPETEDDYSEAYFKIKDVTLNENDVISVESNAHTNGKIPEGDGTAFSRGRWIGVVLQ</sequence>